<dbReference type="SUPFAM" id="SSF52833">
    <property type="entry name" value="Thioredoxin-like"/>
    <property type="match status" value="1"/>
</dbReference>
<accession>A0A0I9SB43</accession>
<dbReference type="EMBL" id="JAPUAC010000008">
    <property type="protein sequence ID" value="MCZ2654912.1"/>
    <property type="molecule type" value="Genomic_DNA"/>
</dbReference>
<dbReference type="AlphaFoldDB" id="A0A0I9SB43"/>
<reference evidence="1" key="1">
    <citation type="book" date="2014" name="THE 24TH EUROPEAN CONGRESS OF CLINICAL MICROBIOLOGY AND INFECTIOUS DISEASES" publisher="ECCMID 2014" city="Barcelona, Spain">
        <title>Identification of resistance genes in three multidrug-resistant Bacteroides fragilis isolates by whole genome sequencing.</title>
        <editorList>
            <person name="Unknown"/>
            <person name="A."/>
        </editorList>
        <authorList>
            <person name="Sydenham T.V."/>
            <person name="Hasman H."/>
            <person name="Wang M."/>
            <person name="Soki J."/>
            <person name="Nagy E."/>
            <person name="Justesen U.S."/>
        </authorList>
    </citation>
    <scope>NUCLEOTIDE SEQUENCE</scope>
    <source>
        <strain evidence="1">DCMOUH0018B</strain>
    </source>
</reference>
<dbReference type="PATRIC" id="fig|817.53.peg.1503"/>
<name>A0A0I9SB43_BACFG</name>
<dbReference type="InterPro" id="IPR036249">
    <property type="entry name" value="Thioredoxin-like_sf"/>
</dbReference>
<evidence type="ECO:0000313" key="2">
    <source>
        <dbReference type="EMBL" id="MCZ2654912.1"/>
    </source>
</evidence>
<evidence type="ECO:0008006" key="3">
    <source>
        <dbReference type="Google" id="ProtNLM"/>
    </source>
</evidence>
<reference evidence="1" key="2">
    <citation type="submission" date="2014-07" db="EMBL/GenBank/DDBJ databases">
        <title>Genetics and epidemiology of antimicrobial resistance in B. fragilis group.</title>
        <authorList>
            <person name="Sydenham T.V."/>
            <person name="Hasman H."/>
            <person name="Kemp M."/>
            <person name="Justesen U.S."/>
        </authorList>
    </citation>
    <scope>NUCLEOTIDE SEQUENCE [LARGE SCALE GENOMIC DNA]</scope>
    <source>
        <strain evidence="1">DCMOUH0018B</strain>
    </source>
</reference>
<dbReference type="Proteomes" id="UP001075704">
    <property type="component" value="Unassembled WGS sequence"/>
</dbReference>
<dbReference type="EMBL" id="JMZZ02000102">
    <property type="protein sequence ID" value="KFX75403.1"/>
    <property type="molecule type" value="Genomic_DNA"/>
</dbReference>
<sequence>MKRISSICIIVLLILLCISEFSLFQKNNHLRKLVSTKENQIGSLAMDKDLLLNNMQMQYANNGYQLNDFLLTNITGSTLKLSNLLDDHYKIIFRFSYLHCSSCVEFELKNIIEIAERIPKDRIIIIAEYDNKRGFSAFTKAHNITLPIYFLSENAHADNILQDENIPYVCLMDKKMKIEHLFIPIKEVPIYSERYYHHIIQRYF</sequence>
<protein>
    <recommendedName>
        <fullName evidence="3">AhpC/TSA family protein</fullName>
    </recommendedName>
</protein>
<comment type="caution">
    <text evidence="1">The sequence shown here is derived from an EMBL/GenBank/DDBJ whole genome shotgun (WGS) entry which is preliminary data.</text>
</comment>
<dbReference type="RefSeq" id="WP_022011954.1">
    <property type="nucleotide sequence ID" value="NZ_CAEUHN010000018.1"/>
</dbReference>
<dbReference type="Gene3D" id="3.40.30.10">
    <property type="entry name" value="Glutaredoxin"/>
    <property type="match status" value="1"/>
</dbReference>
<reference evidence="2" key="3">
    <citation type="submission" date="2022-12" db="EMBL/GenBank/DDBJ databases">
        <title>Development of a Multilocus Sequence Typing Scheme for Bacteroides fragilis Based on Whole Genome Sequencing Data and Clinical Application.</title>
        <authorList>
            <person name="Nielsen F.D."/>
            <person name="Justesen U.S."/>
        </authorList>
    </citation>
    <scope>NUCLEOTIDE SEQUENCE</scope>
    <source>
        <strain evidence="2">BF_BC_ODE_DK_2015_2</strain>
    </source>
</reference>
<proteinExistence type="predicted"/>
<organism evidence="1">
    <name type="scientific">Bacteroides fragilis</name>
    <dbReference type="NCBI Taxonomy" id="817"/>
    <lineage>
        <taxon>Bacteria</taxon>
        <taxon>Pseudomonadati</taxon>
        <taxon>Bacteroidota</taxon>
        <taxon>Bacteroidia</taxon>
        <taxon>Bacteroidales</taxon>
        <taxon>Bacteroidaceae</taxon>
        <taxon>Bacteroides</taxon>
    </lineage>
</organism>
<evidence type="ECO:0000313" key="1">
    <source>
        <dbReference type="EMBL" id="KFX75403.1"/>
    </source>
</evidence>
<gene>
    <name evidence="1" type="ORF">EE52_0207255</name>
    <name evidence="2" type="ORF">O1422_12145</name>
</gene>